<dbReference type="PANTHER" id="PTHR46696:SF6">
    <property type="entry name" value="P450, PUTATIVE (EUROFUNG)-RELATED"/>
    <property type="match status" value="1"/>
</dbReference>
<dbReference type="PROSITE" id="PS00086">
    <property type="entry name" value="CYTOCHROME_P450"/>
    <property type="match status" value="1"/>
</dbReference>
<keyword evidence="6 8" id="KW-0408">Iron</keyword>
<dbReference type="InterPro" id="IPR036396">
    <property type="entry name" value="Cyt_P450_sf"/>
</dbReference>
<dbReference type="HOGENOM" id="CLU_033716_1_1_11"/>
<reference evidence="10" key="1">
    <citation type="submission" date="2005-03" db="EMBL/GenBank/DDBJ databases">
        <title>Comparison of the complete genome sequences of Rhodococcus erythropolis PR4 and Rhodococcus opacus B4.</title>
        <authorList>
            <person name="Takarada H."/>
            <person name="Sekine M."/>
            <person name="Hosoyama A."/>
            <person name="Yamada R."/>
            <person name="Fujisawa T."/>
            <person name="Omata S."/>
            <person name="Shimizu A."/>
            <person name="Tsukatani N."/>
            <person name="Tanikawa S."/>
            <person name="Fujita N."/>
            <person name="Harayama S."/>
        </authorList>
    </citation>
    <scope>NUCLEOTIDE SEQUENCE [LARGE SCALE GENOMIC DNA]</scope>
    <source>
        <strain evidence="10">PR4 / NBRC 100887</strain>
    </source>
</reference>
<name>C0ZQ02_RHOE4</name>
<dbReference type="PATRIC" id="fig|234621.6.peg.1224"/>
<evidence type="ECO:0000256" key="6">
    <source>
        <dbReference type="ARBA" id="ARBA00023004"/>
    </source>
</evidence>
<dbReference type="GO" id="GO:0005506">
    <property type="term" value="F:iron ion binding"/>
    <property type="evidence" value="ECO:0007669"/>
    <property type="project" value="InterPro"/>
</dbReference>
<dbReference type="GO" id="GO:0020037">
    <property type="term" value="F:heme binding"/>
    <property type="evidence" value="ECO:0007669"/>
    <property type="project" value="InterPro"/>
</dbReference>
<dbReference type="eggNOG" id="COG2124">
    <property type="taxonomic scope" value="Bacteria"/>
</dbReference>
<comment type="similarity">
    <text evidence="2 8">Belongs to the cytochrome P450 family.</text>
</comment>
<evidence type="ECO:0000256" key="3">
    <source>
        <dbReference type="ARBA" id="ARBA00022617"/>
    </source>
</evidence>
<evidence type="ECO:0000256" key="8">
    <source>
        <dbReference type="RuleBase" id="RU000461"/>
    </source>
</evidence>
<dbReference type="Gene3D" id="1.10.630.10">
    <property type="entry name" value="Cytochrome P450"/>
    <property type="match status" value="1"/>
</dbReference>
<comment type="cofactor">
    <cofactor evidence="1">
        <name>heme</name>
        <dbReference type="ChEBI" id="CHEBI:30413"/>
    </cofactor>
</comment>
<sequence length="409" mass="45397">MDSTTPRPEILDTAFPWPRPPIDPPPAYDWLRENEPIHQVATAGGGKAWLITRYDDVRAILSDPRVSSDSQNPGFPRFGSMPEPEDQRLFLRMDAPQHTIFRDLLAKNFTLSAMKRMRPAIQELVDDTIDTMLANPDRKADFVESLALPIPSTVLSWLLGVRAEDRAFFNSAADRALAATDPTNPAALDIAMTAMHELRAYIRSIAEERAALDDPGDDIMGQLVGAARAGEITMMDVENSGFLLIIAGHDTTTNMTALGTYTLLQHRNQWDEMRNNPALVRNAVEELLRYLTVVHLVVLRVATEDIEIGGVTIEAGDSIIPLNLAANRDDAHFPGADQLDIHRKARDHFAFGHGVHQCIGQALARLELQVIFETLTRRVPTLALDADSADLPFKRWSGINGLFSMPVTW</sequence>
<accession>C0ZQ02</accession>
<evidence type="ECO:0000256" key="2">
    <source>
        <dbReference type="ARBA" id="ARBA00010617"/>
    </source>
</evidence>
<dbReference type="CDD" id="cd11030">
    <property type="entry name" value="CYP105-like"/>
    <property type="match status" value="1"/>
</dbReference>
<evidence type="ECO:0000256" key="5">
    <source>
        <dbReference type="ARBA" id="ARBA00023002"/>
    </source>
</evidence>
<dbReference type="InterPro" id="IPR017972">
    <property type="entry name" value="Cyt_P450_CS"/>
</dbReference>
<dbReference type="Proteomes" id="UP000002204">
    <property type="component" value="Chromosome"/>
</dbReference>
<dbReference type="InterPro" id="IPR002397">
    <property type="entry name" value="Cyt_P450_B"/>
</dbReference>
<dbReference type="Pfam" id="PF00067">
    <property type="entry name" value="p450"/>
    <property type="match status" value="1"/>
</dbReference>
<evidence type="ECO:0000256" key="4">
    <source>
        <dbReference type="ARBA" id="ARBA00022723"/>
    </source>
</evidence>
<dbReference type="FunFam" id="1.10.630.10:FF:000018">
    <property type="entry name" value="Cytochrome P450 monooxygenase"/>
    <property type="match status" value="1"/>
</dbReference>
<evidence type="ECO:0000313" key="10">
    <source>
        <dbReference type="Proteomes" id="UP000002204"/>
    </source>
</evidence>
<dbReference type="KEGG" id="rer:RER_07720"/>
<dbReference type="SUPFAM" id="SSF48264">
    <property type="entry name" value="Cytochrome P450"/>
    <property type="match status" value="1"/>
</dbReference>
<evidence type="ECO:0000256" key="1">
    <source>
        <dbReference type="ARBA" id="ARBA00001971"/>
    </source>
</evidence>
<dbReference type="PRINTS" id="PR00385">
    <property type="entry name" value="P450"/>
</dbReference>
<dbReference type="PRINTS" id="PR00359">
    <property type="entry name" value="BP450"/>
</dbReference>
<dbReference type="GO" id="GO:0004497">
    <property type="term" value="F:monooxygenase activity"/>
    <property type="evidence" value="ECO:0007669"/>
    <property type="project" value="UniProtKB-KW"/>
</dbReference>
<dbReference type="AlphaFoldDB" id="C0ZQ02"/>
<dbReference type="GO" id="GO:0016705">
    <property type="term" value="F:oxidoreductase activity, acting on paired donors, with incorporation or reduction of molecular oxygen"/>
    <property type="evidence" value="ECO:0007669"/>
    <property type="project" value="InterPro"/>
</dbReference>
<gene>
    <name evidence="9" type="ordered locus">RER_07720</name>
</gene>
<keyword evidence="5 8" id="KW-0560">Oxidoreductase</keyword>
<keyword evidence="4 8" id="KW-0479">Metal-binding</keyword>
<evidence type="ECO:0000313" key="9">
    <source>
        <dbReference type="EMBL" id="BAH31480.1"/>
    </source>
</evidence>
<evidence type="ECO:0000256" key="7">
    <source>
        <dbReference type="ARBA" id="ARBA00023033"/>
    </source>
</evidence>
<keyword evidence="7 8" id="KW-0503">Monooxygenase</keyword>
<proteinExistence type="inferred from homology"/>
<dbReference type="PANTHER" id="PTHR46696">
    <property type="entry name" value="P450, PUTATIVE (EUROFUNG)-RELATED"/>
    <property type="match status" value="1"/>
</dbReference>
<dbReference type="RefSeq" id="WP_020906169.1">
    <property type="nucleotide sequence ID" value="NC_012490.1"/>
</dbReference>
<protein>
    <submittedName>
        <fullName evidence="9">Cytochrome P450</fullName>
    </submittedName>
</protein>
<reference evidence="9 10" key="2">
    <citation type="journal article" date="2006" name="Environ. Microbiol.">
        <title>Sequence analysis of three plasmids harboured in Rhodococcus erythropolis strain PR4.</title>
        <authorList>
            <person name="Sekine M."/>
            <person name="Tanikawa S."/>
            <person name="Omata S."/>
            <person name="Saito M."/>
            <person name="Fujisawa T."/>
            <person name="Tsukatani N."/>
            <person name="Tajima T."/>
            <person name="Sekigawa T."/>
            <person name="Kosugi H."/>
            <person name="Matsuo Y."/>
            <person name="Nishiko R."/>
            <person name="Imamura K."/>
            <person name="Ito M."/>
            <person name="Narita H."/>
            <person name="Tago S."/>
            <person name="Fujita N."/>
            <person name="Harayama S."/>
        </authorList>
    </citation>
    <scope>NUCLEOTIDE SEQUENCE [LARGE SCALE GENOMIC DNA]</scope>
    <source>
        <strain evidence="10">PR4 / NBRC 100887</strain>
    </source>
</reference>
<dbReference type="InterPro" id="IPR001128">
    <property type="entry name" value="Cyt_P450"/>
</dbReference>
<organism evidence="9 10">
    <name type="scientific">Rhodococcus erythropolis (strain PR4 / NBRC 100887)</name>
    <dbReference type="NCBI Taxonomy" id="234621"/>
    <lineage>
        <taxon>Bacteria</taxon>
        <taxon>Bacillati</taxon>
        <taxon>Actinomycetota</taxon>
        <taxon>Actinomycetes</taxon>
        <taxon>Mycobacteriales</taxon>
        <taxon>Nocardiaceae</taxon>
        <taxon>Rhodococcus</taxon>
        <taxon>Rhodococcus erythropolis group</taxon>
    </lineage>
</organism>
<keyword evidence="3 8" id="KW-0349">Heme</keyword>
<dbReference type="EMBL" id="AP008957">
    <property type="protein sequence ID" value="BAH31480.1"/>
    <property type="molecule type" value="Genomic_DNA"/>
</dbReference>